<evidence type="ECO:0000313" key="1">
    <source>
        <dbReference type="EMBL" id="NKC34540.1"/>
    </source>
</evidence>
<keyword evidence="2" id="KW-1185">Reference proteome</keyword>
<accession>A0ABX1EI49</accession>
<protein>
    <submittedName>
        <fullName evidence="1">Uncharacterized protein</fullName>
    </submittedName>
</protein>
<dbReference type="RefSeq" id="WP_209318804.1">
    <property type="nucleotide sequence ID" value="NZ_JAAVNE010000096.1"/>
</dbReference>
<gene>
    <name evidence="1" type="ORF">HEQ75_27050</name>
</gene>
<sequence>MAAWRDLGRGLAAAATLGSAALLGWAVLNPPPALPPAAPLQAADTAGLIAALTAGDRGALVEDLRGIAALLQGPGMPMAAGVA</sequence>
<evidence type="ECO:0000313" key="2">
    <source>
        <dbReference type="Proteomes" id="UP000787635"/>
    </source>
</evidence>
<dbReference type="Proteomes" id="UP000787635">
    <property type="component" value="Unassembled WGS sequence"/>
</dbReference>
<comment type="caution">
    <text evidence="1">The sequence shown here is derived from an EMBL/GenBank/DDBJ whole genome shotgun (WGS) entry which is preliminary data.</text>
</comment>
<name>A0ABX1EI49_9PROT</name>
<proteinExistence type="predicted"/>
<organism evidence="1 2">
    <name type="scientific">Falsiroseomonas selenitidurans</name>
    <dbReference type="NCBI Taxonomy" id="2716335"/>
    <lineage>
        <taxon>Bacteria</taxon>
        <taxon>Pseudomonadati</taxon>
        <taxon>Pseudomonadota</taxon>
        <taxon>Alphaproteobacteria</taxon>
        <taxon>Acetobacterales</taxon>
        <taxon>Roseomonadaceae</taxon>
        <taxon>Falsiroseomonas</taxon>
    </lineage>
</organism>
<dbReference type="EMBL" id="JAAVNE010000096">
    <property type="protein sequence ID" value="NKC34540.1"/>
    <property type="molecule type" value="Genomic_DNA"/>
</dbReference>
<reference evidence="1 2" key="1">
    <citation type="submission" date="2020-03" db="EMBL/GenBank/DDBJ databases">
        <title>Roseomonas selenitidurans sp. nov. isolated from urban soil.</title>
        <authorList>
            <person name="Liu H."/>
        </authorList>
    </citation>
    <scope>NUCLEOTIDE SEQUENCE [LARGE SCALE GENOMIC DNA]</scope>
    <source>
        <strain evidence="1 2">BU-1</strain>
    </source>
</reference>
<feature type="non-terminal residue" evidence="1">
    <location>
        <position position="83"/>
    </location>
</feature>